<accession>A0ABQ6WNA8</accession>
<reference evidence="2 3" key="1">
    <citation type="submission" date="2019-04" db="EMBL/GenBank/DDBJ databases">
        <authorList>
            <consortium name="DOE Joint Genome Institute"/>
            <person name="Mondo S."/>
            <person name="Kjaerbolling I."/>
            <person name="Vesth T."/>
            <person name="Frisvad J.C."/>
            <person name="Nybo J.L."/>
            <person name="Theobald S."/>
            <person name="Kildgaard S."/>
            <person name="Isbrandt T."/>
            <person name="Kuo A."/>
            <person name="Sato A."/>
            <person name="Lyhne E.K."/>
            <person name="Kogle M.E."/>
            <person name="Wiebenga A."/>
            <person name="Kun R.S."/>
            <person name="Lubbers R.J."/>
            <person name="Makela M.R."/>
            <person name="Barry K."/>
            <person name="Chovatia M."/>
            <person name="Clum A."/>
            <person name="Daum C."/>
            <person name="Haridas S."/>
            <person name="He G."/>
            <person name="LaButti K."/>
            <person name="Lipzen A."/>
            <person name="Riley R."/>
            <person name="Salamov A."/>
            <person name="Simmons B.A."/>
            <person name="Magnuson J.K."/>
            <person name="Henrissat B."/>
            <person name="Mortensen U.H."/>
            <person name="Larsen T.O."/>
            <person name="Devries R.P."/>
            <person name="Grigoriev I.V."/>
            <person name="Machida M."/>
            <person name="Baker S.E."/>
            <person name="Andersen M.R."/>
            <person name="Cantor M.N."/>
            <person name="Hua S.X."/>
        </authorList>
    </citation>
    <scope>NUCLEOTIDE SEQUENCE [LARGE SCALE GENOMIC DNA]</scope>
    <source>
        <strain evidence="2 3">CBS 117616</strain>
    </source>
</reference>
<name>A0ABQ6WNA8_9EURO</name>
<evidence type="ECO:0000256" key="1">
    <source>
        <dbReference type="SAM" id="MobiDB-lite"/>
    </source>
</evidence>
<dbReference type="EMBL" id="ML735725">
    <property type="protein sequence ID" value="KAE8418605.1"/>
    <property type="molecule type" value="Genomic_DNA"/>
</dbReference>
<organism evidence="2 3">
    <name type="scientific">Aspergillus pseudocaelatus</name>
    <dbReference type="NCBI Taxonomy" id="1825620"/>
    <lineage>
        <taxon>Eukaryota</taxon>
        <taxon>Fungi</taxon>
        <taxon>Dikarya</taxon>
        <taxon>Ascomycota</taxon>
        <taxon>Pezizomycotina</taxon>
        <taxon>Eurotiomycetes</taxon>
        <taxon>Eurotiomycetidae</taxon>
        <taxon>Eurotiales</taxon>
        <taxon>Aspergillaceae</taxon>
        <taxon>Aspergillus</taxon>
        <taxon>Aspergillus subgen. Circumdati</taxon>
    </lineage>
</organism>
<sequence length="178" mass="20466">MGMRLCPNRGGIERERGERESKKKKDKTPEHKKNGKRSDQWIHWTSNQPVNRSLRRSLMPTNNRLKLLASQRSHKTSSIDGRGTLLVHPCKCELTSDGRKYYDEMGLNSVWSRTGTSVLCFAKLGQLFETPQIFQRRSRYELPVDESDLRVAAIGTTIPRSSGPFRPLSCRFSLLFSR</sequence>
<evidence type="ECO:0000313" key="3">
    <source>
        <dbReference type="Proteomes" id="UP000325395"/>
    </source>
</evidence>
<protein>
    <submittedName>
        <fullName evidence="2">Uncharacterized protein</fullName>
    </submittedName>
</protein>
<feature type="compositionally biased region" description="Basic and acidic residues" evidence="1">
    <location>
        <begin position="11"/>
        <end position="40"/>
    </location>
</feature>
<keyword evidence="3" id="KW-1185">Reference proteome</keyword>
<gene>
    <name evidence="2" type="ORF">BDV36DRAFT_253784</name>
</gene>
<proteinExistence type="predicted"/>
<feature type="region of interest" description="Disordered" evidence="1">
    <location>
        <begin position="1"/>
        <end position="41"/>
    </location>
</feature>
<dbReference type="Proteomes" id="UP000325395">
    <property type="component" value="Unassembled WGS sequence"/>
</dbReference>
<evidence type="ECO:0000313" key="2">
    <source>
        <dbReference type="EMBL" id="KAE8418605.1"/>
    </source>
</evidence>